<organism evidence="5 6">
    <name type="scientific">Rhodococcus rhodnii</name>
    <dbReference type="NCBI Taxonomy" id="38312"/>
    <lineage>
        <taxon>Bacteria</taxon>
        <taxon>Bacillati</taxon>
        <taxon>Actinomycetota</taxon>
        <taxon>Actinomycetes</taxon>
        <taxon>Mycobacteriales</taxon>
        <taxon>Nocardiaceae</taxon>
        <taxon>Rhodococcus</taxon>
    </lineage>
</organism>
<protein>
    <submittedName>
        <fullName evidence="5">TetR/AcrR family transcriptional regulator</fullName>
    </submittedName>
</protein>
<dbReference type="Pfam" id="PF17926">
    <property type="entry name" value="TetR_C_21"/>
    <property type="match status" value="1"/>
</dbReference>
<evidence type="ECO:0000259" key="4">
    <source>
        <dbReference type="PROSITE" id="PS50977"/>
    </source>
</evidence>
<dbReference type="Gene3D" id="1.10.357.10">
    <property type="entry name" value="Tetracycline Repressor, domain 2"/>
    <property type="match status" value="1"/>
</dbReference>
<name>A0A6P2C8S3_9NOCA</name>
<dbReference type="Proteomes" id="UP000471120">
    <property type="component" value="Unassembled WGS sequence"/>
</dbReference>
<dbReference type="SUPFAM" id="SSF48498">
    <property type="entry name" value="Tetracyclin repressor-like, C-terminal domain"/>
    <property type="match status" value="1"/>
</dbReference>
<evidence type="ECO:0000313" key="6">
    <source>
        <dbReference type="Proteomes" id="UP000471120"/>
    </source>
</evidence>
<dbReference type="InterPro" id="IPR041467">
    <property type="entry name" value="Sco4008_C"/>
</dbReference>
<dbReference type="SUPFAM" id="SSF46689">
    <property type="entry name" value="Homeodomain-like"/>
    <property type="match status" value="1"/>
</dbReference>
<dbReference type="Pfam" id="PF00440">
    <property type="entry name" value="TetR_N"/>
    <property type="match status" value="1"/>
</dbReference>
<dbReference type="PROSITE" id="PS50977">
    <property type="entry name" value="HTH_TETR_2"/>
    <property type="match status" value="1"/>
</dbReference>
<reference evidence="5 6" key="1">
    <citation type="submission" date="2018-07" db="EMBL/GenBank/DDBJ databases">
        <title>Genome sequence of Rhodococcus rhodnii ATCC 35071 from Rhodnius prolixus.</title>
        <authorList>
            <person name="Patel V."/>
            <person name="Vogel K.J."/>
        </authorList>
    </citation>
    <scope>NUCLEOTIDE SEQUENCE [LARGE SCALE GENOMIC DNA]</scope>
    <source>
        <strain evidence="5 6">ATCC 35071</strain>
    </source>
</reference>
<dbReference type="InterPro" id="IPR050109">
    <property type="entry name" value="HTH-type_TetR-like_transc_reg"/>
</dbReference>
<dbReference type="PANTHER" id="PTHR30328:SF54">
    <property type="entry name" value="HTH-TYPE TRANSCRIPTIONAL REPRESSOR SCO4008"/>
    <property type="match status" value="1"/>
</dbReference>
<feature type="compositionally biased region" description="Basic residues" evidence="3">
    <location>
        <begin position="8"/>
        <end position="17"/>
    </location>
</feature>
<dbReference type="AlphaFoldDB" id="A0A6P2C8S3"/>
<evidence type="ECO:0000256" key="3">
    <source>
        <dbReference type="SAM" id="MobiDB-lite"/>
    </source>
</evidence>
<evidence type="ECO:0000256" key="2">
    <source>
        <dbReference type="PROSITE-ProRule" id="PRU00335"/>
    </source>
</evidence>
<dbReference type="PRINTS" id="PR00455">
    <property type="entry name" value="HTHTETR"/>
</dbReference>
<sequence length="245" mass="26905">MGASLTRCARRHRGRVPSRRDRGFPLRRGRPRVPGSLRVSGPVSQPAEPGSRSRILRAATAEFARVGLAGARVDRIADDAGINKQRVYAYFGSKAALFDAAVAEGFRQLRADVPIADGPGDLVDYALRLYDFHVGNPALSRLLLWEQLERPLLDSTKRPDHHDGRVADYVKGLGDNDTDDVVRLSLVLVSMAAWPAANRQVVMDVTATDSRSVQDLLEGSMRETVANAARAVIDEWRGRSGARRE</sequence>
<dbReference type="PANTHER" id="PTHR30328">
    <property type="entry name" value="TRANSCRIPTIONAL REPRESSOR"/>
    <property type="match status" value="1"/>
</dbReference>
<gene>
    <name evidence="5" type="ORF">DW322_00745</name>
</gene>
<dbReference type="InterPro" id="IPR001647">
    <property type="entry name" value="HTH_TetR"/>
</dbReference>
<evidence type="ECO:0000256" key="1">
    <source>
        <dbReference type="ARBA" id="ARBA00023125"/>
    </source>
</evidence>
<keyword evidence="1 2" id="KW-0238">DNA-binding</keyword>
<feature type="domain" description="HTH tetR-type" evidence="4">
    <location>
        <begin position="49"/>
        <end position="109"/>
    </location>
</feature>
<proteinExistence type="predicted"/>
<dbReference type="GO" id="GO:0003677">
    <property type="term" value="F:DNA binding"/>
    <property type="evidence" value="ECO:0007669"/>
    <property type="project" value="UniProtKB-UniRule"/>
</dbReference>
<dbReference type="EMBL" id="QRCM01000001">
    <property type="protein sequence ID" value="TXG89033.1"/>
    <property type="molecule type" value="Genomic_DNA"/>
</dbReference>
<feature type="DNA-binding region" description="H-T-H motif" evidence="2">
    <location>
        <begin position="72"/>
        <end position="91"/>
    </location>
</feature>
<feature type="region of interest" description="Disordered" evidence="3">
    <location>
        <begin position="1"/>
        <end position="51"/>
    </location>
</feature>
<evidence type="ECO:0000313" key="5">
    <source>
        <dbReference type="EMBL" id="TXG89033.1"/>
    </source>
</evidence>
<dbReference type="InterPro" id="IPR009057">
    <property type="entry name" value="Homeodomain-like_sf"/>
</dbReference>
<accession>A0A6P2C8S3</accession>
<comment type="caution">
    <text evidence="5">The sequence shown here is derived from an EMBL/GenBank/DDBJ whole genome shotgun (WGS) entry which is preliminary data.</text>
</comment>
<dbReference type="InterPro" id="IPR036271">
    <property type="entry name" value="Tet_transcr_reg_TetR-rel_C_sf"/>
</dbReference>
<dbReference type="GO" id="GO:0006355">
    <property type="term" value="P:regulation of DNA-templated transcription"/>
    <property type="evidence" value="ECO:0007669"/>
    <property type="project" value="UniProtKB-ARBA"/>
</dbReference>